<dbReference type="InterPro" id="IPR040079">
    <property type="entry name" value="Glutathione_S-Trfase"/>
</dbReference>
<evidence type="ECO:0000259" key="2">
    <source>
        <dbReference type="PROSITE" id="PS50404"/>
    </source>
</evidence>
<feature type="domain" description="GST N-terminal" evidence="2">
    <location>
        <begin position="5"/>
        <end position="96"/>
    </location>
</feature>
<dbReference type="Pfam" id="PF13417">
    <property type="entry name" value="GST_N_3"/>
    <property type="match status" value="1"/>
</dbReference>
<organism evidence="4 5">
    <name type="scientific">Oleiphilus messinensis</name>
    <dbReference type="NCBI Taxonomy" id="141451"/>
    <lineage>
        <taxon>Bacteria</taxon>
        <taxon>Pseudomonadati</taxon>
        <taxon>Pseudomonadota</taxon>
        <taxon>Gammaproteobacteria</taxon>
        <taxon>Oceanospirillales</taxon>
        <taxon>Oleiphilaceae</taxon>
        <taxon>Oleiphilus</taxon>
    </lineage>
</organism>
<evidence type="ECO:0000256" key="1">
    <source>
        <dbReference type="ARBA" id="ARBA00010007"/>
    </source>
</evidence>
<protein>
    <submittedName>
        <fullName evidence="4">Maleylacetoacetate isomerase</fullName>
    </submittedName>
</protein>
<dbReference type="AlphaFoldDB" id="A0A1Y0IIG7"/>
<reference evidence="4 5" key="1">
    <citation type="submission" date="2017-05" db="EMBL/GenBank/DDBJ databases">
        <title>Genomic insights into alkan degradation activity of Oleiphilus messinensis.</title>
        <authorList>
            <person name="Kozyavkin S.A."/>
            <person name="Slesarev A.I."/>
            <person name="Golyshin P.N."/>
            <person name="Korzhenkov A."/>
            <person name="Golyshina O.N."/>
            <person name="Toshchakov S.V."/>
        </authorList>
    </citation>
    <scope>NUCLEOTIDE SEQUENCE [LARGE SCALE GENOMIC DNA]</scope>
    <source>
        <strain evidence="4 5">ME102</strain>
    </source>
</reference>
<proteinExistence type="inferred from homology"/>
<dbReference type="GO" id="GO:0005737">
    <property type="term" value="C:cytoplasm"/>
    <property type="evidence" value="ECO:0007669"/>
    <property type="project" value="InterPro"/>
</dbReference>
<dbReference type="InterPro" id="IPR036282">
    <property type="entry name" value="Glutathione-S-Trfase_C_sf"/>
</dbReference>
<keyword evidence="5" id="KW-1185">Reference proteome</keyword>
<dbReference type="InterPro" id="IPR010987">
    <property type="entry name" value="Glutathione-S-Trfase_C-like"/>
</dbReference>
<dbReference type="InterPro" id="IPR034333">
    <property type="entry name" value="GST_Zeta_N"/>
</dbReference>
<dbReference type="InterPro" id="IPR004045">
    <property type="entry name" value="Glutathione_S-Trfase_N"/>
</dbReference>
<comment type="similarity">
    <text evidence="1">Belongs to the GST superfamily. Zeta family.</text>
</comment>
<dbReference type="SUPFAM" id="SSF52833">
    <property type="entry name" value="Thioredoxin-like"/>
    <property type="match status" value="1"/>
</dbReference>
<dbReference type="EMBL" id="CP021425">
    <property type="protein sequence ID" value="ARU59184.1"/>
    <property type="molecule type" value="Genomic_DNA"/>
</dbReference>
<dbReference type="GO" id="GO:0016034">
    <property type="term" value="F:maleylacetoacetate isomerase activity"/>
    <property type="evidence" value="ECO:0007669"/>
    <property type="project" value="TreeGrafter"/>
</dbReference>
<name>A0A1Y0IIG7_9GAMM</name>
<feature type="domain" description="GST C-terminal" evidence="3">
    <location>
        <begin position="101"/>
        <end position="229"/>
    </location>
</feature>
<dbReference type="Gene3D" id="3.40.30.10">
    <property type="entry name" value="Glutaredoxin"/>
    <property type="match status" value="1"/>
</dbReference>
<dbReference type="KEGG" id="ome:OLMES_5200"/>
<dbReference type="GO" id="GO:0006749">
    <property type="term" value="P:glutathione metabolic process"/>
    <property type="evidence" value="ECO:0007669"/>
    <property type="project" value="TreeGrafter"/>
</dbReference>
<dbReference type="GO" id="GO:0004364">
    <property type="term" value="F:glutathione transferase activity"/>
    <property type="evidence" value="ECO:0007669"/>
    <property type="project" value="TreeGrafter"/>
</dbReference>
<dbReference type="Proteomes" id="UP000196027">
    <property type="component" value="Chromosome"/>
</dbReference>
<dbReference type="SFLD" id="SFLDG00358">
    <property type="entry name" value="Main_(cytGST)"/>
    <property type="match status" value="1"/>
</dbReference>
<dbReference type="InterPro" id="IPR005955">
    <property type="entry name" value="GST_Zeta"/>
</dbReference>
<dbReference type="SUPFAM" id="SSF47616">
    <property type="entry name" value="GST C-terminal domain-like"/>
    <property type="match status" value="1"/>
</dbReference>
<accession>A0A1Y0IIG7</accession>
<dbReference type="NCBIfam" id="TIGR01262">
    <property type="entry name" value="maiA"/>
    <property type="match status" value="1"/>
</dbReference>
<evidence type="ECO:0000313" key="4">
    <source>
        <dbReference type="EMBL" id="ARU59184.1"/>
    </source>
</evidence>
<dbReference type="PANTHER" id="PTHR42673:SF21">
    <property type="entry name" value="GLUTATHIONE S-TRANSFERASE YFCF"/>
    <property type="match status" value="1"/>
</dbReference>
<sequence>MTDMRQYKLYDYWRSSAAFRVRIALNLKGLDYVQESVHLVRDGGEQHQAAFHSLNPQERVPVLEVLEPGRGDAPPVLVTQSLTIIEYLNEQSPEPSIYPADLSLKSKVHAFAQAIACDIHPLNNLSVLQYLQSPLQISAEQQQAWYEHWIATGFRALEETLQPFIGLGSYCFGPDPTLADIMLVPQAYNAHRFKCSMETYPRINQIYESCLQHEAFSRALPENQPDAPE</sequence>
<dbReference type="InterPro" id="IPR036249">
    <property type="entry name" value="Thioredoxin-like_sf"/>
</dbReference>
<keyword evidence="4" id="KW-0413">Isomerase</keyword>
<dbReference type="CDD" id="cd03191">
    <property type="entry name" value="GST_C_Zeta"/>
    <property type="match status" value="1"/>
</dbReference>
<dbReference type="CDD" id="cd03042">
    <property type="entry name" value="GST_N_Zeta"/>
    <property type="match status" value="1"/>
</dbReference>
<dbReference type="PROSITE" id="PS50404">
    <property type="entry name" value="GST_NTER"/>
    <property type="match status" value="1"/>
</dbReference>
<dbReference type="GO" id="GO:0006559">
    <property type="term" value="P:L-phenylalanine catabolic process"/>
    <property type="evidence" value="ECO:0007669"/>
    <property type="project" value="TreeGrafter"/>
</dbReference>
<dbReference type="InterPro" id="IPR034330">
    <property type="entry name" value="GST_Zeta_C"/>
</dbReference>
<dbReference type="FunFam" id="1.20.1050.10:FF:000017">
    <property type="entry name" value="Maleylacetoacetate isomerase"/>
    <property type="match status" value="1"/>
</dbReference>
<evidence type="ECO:0000259" key="3">
    <source>
        <dbReference type="PROSITE" id="PS50405"/>
    </source>
</evidence>
<dbReference type="Gene3D" id="1.20.1050.10">
    <property type="match status" value="1"/>
</dbReference>
<dbReference type="PANTHER" id="PTHR42673">
    <property type="entry name" value="MALEYLACETOACETATE ISOMERASE"/>
    <property type="match status" value="1"/>
</dbReference>
<dbReference type="PROSITE" id="PS50405">
    <property type="entry name" value="GST_CTER"/>
    <property type="match status" value="1"/>
</dbReference>
<evidence type="ECO:0000313" key="5">
    <source>
        <dbReference type="Proteomes" id="UP000196027"/>
    </source>
</evidence>
<dbReference type="SFLD" id="SFLDS00019">
    <property type="entry name" value="Glutathione_Transferase_(cytos"/>
    <property type="match status" value="1"/>
</dbReference>
<gene>
    <name evidence="4" type="ORF">OLMES_5200</name>
</gene>